<reference evidence="8" key="1">
    <citation type="journal article" date="2011" name="MBio">
        <title>Novel metabolic attributes of the genus Cyanothece, comprising a group of unicellular nitrogen-fixing Cyanobacteria.</title>
        <authorList>
            <person name="Bandyopadhyay A."/>
            <person name="Elvitigala T."/>
            <person name="Welsh E."/>
            <person name="Stockel J."/>
            <person name="Liberton M."/>
            <person name="Min H."/>
            <person name="Sherman L.A."/>
            <person name="Pakrasi H.B."/>
        </authorList>
    </citation>
    <scope>NUCLEOTIDE SEQUENCE [LARGE SCALE GENOMIC DNA]</scope>
    <source>
        <strain evidence="8">PCC 8801</strain>
    </source>
</reference>
<evidence type="ECO:0000256" key="1">
    <source>
        <dbReference type="ARBA" id="ARBA00004370"/>
    </source>
</evidence>
<dbReference type="EMBL" id="CP001287">
    <property type="protein sequence ID" value="ACK66916.1"/>
    <property type="molecule type" value="Genomic_DNA"/>
</dbReference>
<comment type="similarity">
    <text evidence="2">Belongs to the band 7/mec-2 family. Flotillin subfamily.</text>
</comment>
<feature type="transmembrane region" description="Helical" evidence="5">
    <location>
        <begin position="35"/>
        <end position="56"/>
    </location>
</feature>
<dbReference type="GO" id="GO:0072659">
    <property type="term" value="P:protein localization to plasma membrane"/>
    <property type="evidence" value="ECO:0007669"/>
    <property type="project" value="TreeGrafter"/>
</dbReference>
<dbReference type="KEGG" id="cyp:PCC8801_2920"/>
<accession>B7JV64</accession>
<dbReference type="InterPro" id="IPR001107">
    <property type="entry name" value="Band_7"/>
</dbReference>
<sequence>MKSQLSPNNQQFIAQIPANNTYPSVDTNKSTESPLGVIALPLSLLIFGSILSVWFIKSFLCICKPNEVVILCGRKRKTKSGQEIGYRVLTGGRAIRIPIIETVKRIDVTTTPIRVEIKQAYSKGGTPLNIQAIANVKVSSNSDIVGNAIERFLDRDRSEIIRVSKETLEGNLRAVVATLTPEQVNEDRLKFAEGIASDIARDFMKLGLEIDTLKIQNVSDNVDYLNSLSREQIALIIRDAEIAESDALSEAELIEAECEEQAKVAQTQDQIIVLEQENDLRKIKAKLEQTAKSEEEITLAAAKEKQAQLQHKLQEVRAELERLRLQADQVLPAQAQREASYLKARGEAAIYEENAKAAAIVNDMLSKVWEETGTDAAEFFLIEQLEQVLTEAVKIPTKLQLKQVNIIDNGDGKSISTLLNVYLEIIGQFLETVSHTIGIDVVGTLTHKAK</sequence>
<dbReference type="GO" id="GO:0005886">
    <property type="term" value="C:plasma membrane"/>
    <property type="evidence" value="ECO:0007669"/>
    <property type="project" value="TreeGrafter"/>
</dbReference>
<gene>
    <name evidence="7" type="ordered locus">PCC8801_2920</name>
</gene>
<dbReference type="CDD" id="cd03399">
    <property type="entry name" value="SPFH_flotillin"/>
    <property type="match status" value="1"/>
</dbReference>
<protein>
    <submittedName>
        <fullName evidence="7">Band 7 protein</fullName>
    </submittedName>
</protein>
<dbReference type="PANTHER" id="PTHR13806:SF46">
    <property type="entry name" value="FLOTILLIN-1-RELATED"/>
    <property type="match status" value="1"/>
</dbReference>
<evidence type="ECO:0000313" key="7">
    <source>
        <dbReference type="EMBL" id="ACK66916.1"/>
    </source>
</evidence>
<dbReference type="OrthoDB" id="9786220at2"/>
<dbReference type="SUPFAM" id="SSF117892">
    <property type="entry name" value="Band 7/SPFH domain"/>
    <property type="match status" value="1"/>
</dbReference>
<dbReference type="PANTHER" id="PTHR13806">
    <property type="entry name" value="FLOTILLIN-RELATED"/>
    <property type="match status" value="1"/>
</dbReference>
<dbReference type="SMART" id="SM00244">
    <property type="entry name" value="PHB"/>
    <property type="match status" value="1"/>
</dbReference>
<dbReference type="Gene3D" id="3.30.479.30">
    <property type="entry name" value="Band 7 domain"/>
    <property type="match status" value="1"/>
</dbReference>
<feature type="coiled-coil region" evidence="4">
    <location>
        <begin position="273"/>
        <end position="326"/>
    </location>
</feature>
<evidence type="ECO:0000256" key="4">
    <source>
        <dbReference type="SAM" id="Coils"/>
    </source>
</evidence>
<keyword evidence="5" id="KW-1133">Transmembrane helix</keyword>
<evidence type="ECO:0000256" key="3">
    <source>
        <dbReference type="ARBA" id="ARBA00023136"/>
    </source>
</evidence>
<dbReference type="AlphaFoldDB" id="B7JV64"/>
<dbReference type="Proteomes" id="UP000008204">
    <property type="component" value="Chromosome"/>
</dbReference>
<name>B7JV64_RIPO1</name>
<feature type="domain" description="Band 7" evidence="6">
    <location>
        <begin position="58"/>
        <end position="232"/>
    </location>
</feature>
<dbReference type="RefSeq" id="WP_012596182.1">
    <property type="nucleotide sequence ID" value="NC_011726.1"/>
</dbReference>
<keyword evidence="5" id="KW-0812">Transmembrane</keyword>
<dbReference type="eggNOG" id="COG2268">
    <property type="taxonomic scope" value="Bacteria"/>
</dbReference>
<evidence type="ECO:0000256" key="2">
    <source>
        <dbReference type="ARBA" id="ARBA00007161"/>
    </source>
</evidence>
<keyword evidence="4" id="KW-0175">Coiled coil</keyword>
<dbReference type="GO" id="GO:0002020">
    <property type="term" value="F:protease binding"/>
    <property type="evidence" value="ECO:0007669"/>
    <property type="project" value="TreeGrafter"/>
</dbReference>
<keyword evidence="3 5" id="KW-0472">Membrane</keyword>
<organism evidence="7 8">
    <name type="scientific">Rippkaea orientalis (strain PCC 8801 / RF-1)</name>
    <name type="common">Cyanothece sp. (strain PCC 8801)</name>
    <dbReference type="NCBI Taxonomy" id="41431"/>
    <lineage>
        <taxon>Bacteria</taxon>
        <taxon>Bacillati</taxon>
        <taxon>Cyanobacteriota</taxon>
        <taxon>Cyanophyceae</taxon>
        <taxon>Oscillatoriophycideae</taxon>
        <taxon>Chroococcales</taxon>
        <taxon>Aphanothecaceae</taxon>
        <taxon>Rippkaea</taxon>
        <taxon>Rippkaea orientalis</taxon>
    </lineage>
</organism>
<evidence type="ECO:0000256" key="5">
    <source>
        <dbReference type="SAM" id="Phobius"/>
    </source>
</evidence>
<dbReference type="InterPro" id="IPR036013">
    <property type="entry name" value="Band_7/SPFH_dom_sf"/>
</dbReference>
<dbReference type="STRING" id="41431.PCC8801_2920"/>
<evidence type="ECO:0000313" key="8">
    <source>
        <dbReference type="Proteomes" id="UP000008204"/>
    </source>
</evidence>
<dbReference type="HOGENOM" id="CLU_039480_0_0_3"/>
<comment type="subcellular location">
    <subcellularLocation>
        <location evidence="1">Membrane</location>
    </subcellularLocation>
</comment>
<dbReference type="InterPro" id="IPR027705">
    <property type="entry name" value="Flotillin_fam"/>
</dbReference>
<keyword evidence="8" id="KW-1185">Reference proteome</keyword>
<evidence type="ECO:0000259" key="6">
    <source>
        <dbReference type="SMART" id="SM00244"/>
    </source>
</evidence>
<dbReference type="Pfam" id="PF01145">
    <property type="entry name" value="Band_7"/>
    <property type="match status" value="1"/>
</dbReference>
<proteinExistence type="inferred from homology"/>